<keyword evidence="2" id="KW-0812">Transmembrane</keyword>
<evidence type="ECO:0000256" key="2">
    <source>
        <dbReference type="SAM" id="Phobius"/>
    </source>
</evidence>
<keyword evidence="2" id="KW-1133">Transmembrane helix</keyword>
<evidence type="ECO:0000313" key="4">
    <source>
        <dbReference type="Proteomes" id="UP001320544"/>
    </source>
</evidence>
<name>A0ABN6MG68_9ACTN</name>
<protein>
    <submittedName>
        <fullName evidence="3">Uncharacterized protein</fullName>
    </submittedName>
</protein>
<gene>
    <name evidence="3" type="ORF">CE91St30_09590</name>
</gene>
<evidence type="ECO:0000313" key="3">
    <source>
        <dbReference type="EMBL" id="BDE95626.1"/>
    </source>
</evidence>
<keyword evidence="4" id="KW-1185">Reference proteome</keyword>
<organism evidence="3 4">
    <name type="scientific">Raoultibacter timonensis</name>
    <dbReference type="NCBI Taxonomy" id="1907662"/>
    <lineage>
        <taxon>Bacteria</taxon>
        <taxon>Bacillati</taxon>
        <taxon>Actinomycetota</taxon>
        <taxon>Coriobacteriia</taxon>
        <taxon>Eggerthellales</taxon>
        <taxon>Eggerthellaceae</taxon>
        <taxon>Raoultibacter</taxon>
    </lineage>
</organism>
<dbReference type="Proteomes" id="UP001320544">
    <property type="component" value="Chromosome"/>
</dbReference>
<reference evidence="3 4" key="1">
    <citation type="submission" date="2022-01" db="EMBL/GenBank/DDBJ databases">
        <title>Novel bile acid biosynthetic pathways are enriched in the microbiome of centenarians.</title>
        <authorList>
            <person name="Sato Y."/>
            <person name="Atarashi K."/>
            <person name="Plichta R.D."/>
            <person name="Arai Y."/>
            <person name="Sasajima S."/>
            <person name="Kearney M.S."/>
            <person name="Suda W."/>
            <person name="Takeshita K."/>
            <person name="Sasaki T."/>
            <person name="Okamoto S."/>
            <person name="Skelly N.A."/>
            <person name="Okamura Y."/>
            <person name="Vlamakis H."/>
            <person name="Li Y."/>
            <person name="Tanoue T."/>
            <person name="Takei H."/>
            <person name="Nittono H."/>
            <person name="Narushima S."/>
            <person name="Irie J."/>
            <person name="Itoh H."/>
            <person name="Moriya K."/>
            <person name="Sugiura Y."/>
            <person name="Suematsu M."/>
            <person name="Moritoki N."/>
            <person name="Shibata S."/>
            <person name="Littman R.D."/>
            <person name="Fischbach A.M."/>
            <person name="Uwamino Y."/>
            <person name="Inoue T."/>
            <person name="Honda A."/>
            <person name="Hattori M."/>
            <person name="Murai T."/>
            <person name="Xavier J.R."/>
            <person name="Hirose N."/>
            <person name="Honda K."/>
        </authorList>
    </citation>
    <scope>NUCLEOTIDE SEQUENCE [LARGE SCALE GENOMIC DNA]</scope>
    <source>
        <strain evidence="3 4">CE91-St30</strain>
    </source>
</reference>
<sequence length="1385" mass="141373">MLLIGDGQPYAGFAEAIEAIPSADAGDVVFKVTSDLYQDYREYLSRAIAFELPADRGITSFTITSDATDTVTVGNAGNGFYSIHLYTCGIATTIEAPLKMNAYIYGGANGTPLSADTRIAVCEGAHVSRIYGGSLNADLAGSSTIVVGGTADAAFGGCRAYASADGLPSASAVMSGSSSISVTETGSVKAVYGGGEACFPDSGDAPLTATADLNGSTSIAIDGTNDEAYGGGSAGAASIALDRLSNTTAAANVTGDSAIVFGAKAQAFSSSSSFNKLKVWGGGLATGTKLDSNRATADVLGCARITALEDDTAALGQPNAKAFSRFYGGGCALYRNAQASVGSTEIKTARCGWESAAGIIGGGYAGNGGTADVLGTARVEVFGFEGQRSGYENANLIAGGGLAESNADDCATSAKAGSTEVVVHASANLVSGSSTGMNIVGGGIAKGNKCSADVIDGARITVDSDTLVSQGIVGGGIVWGSEYDGRPQGARNASADVGATSISLGSGATVGGLFVGGGYAYKEALNSTANVRDNVEATIEDGCTLNGNFTVGGGMANAANDCEAVVEGSVATTFGSNVSTKSFVGGGLAYNKANNCTTSVRGSVDTAFDANYTMTAGQFIGGGYIFYNATDCTSAVQSVRTAMGDNANLTGKWIAAAGRIASNSTGDARTGTDTIGRAVAFEAGSDFSAYVFSAGGYIDGAMSGASTVEVGGNVATSFAGGDIKFYYGGAYLSGSNGNGAIDGNVESRFNGFSFPSQDGTMPKAGSDITGDAKMVFENTTLASGYSASSASNIGGDQIVNFLGTSTLSDFVYAEHDSGVLIIEIGDDEGTPTTATMSGIYSPNHIGETNVLIHTDATLVPNTTSANDSGAPYHLMGVYDIELEEGGNLLTYNENPTTIYGSLRGASSADGEHATITMPASAALSSDEHGAGTLEGNLTIRPTGTVADGMVLLDFDGSSDGTASLDSEAGKTRYLAPDRETQPGRTRWTIATGTAVTVKQADHGRIDPGEASLGKGEPVTYTFTPEYGFRVESVLIDGEPIADSGVTDGRTVTYTFTPSGSTCEVSAVFAALEKEDLHDEIAKLPDSSGNPVTGKDDRNAILDAKLDYEAYIEANPDTPLDPNVLDKLHEALLRLPEIEVEIVVEAAVDGTVEIPEDCLHRFAYQLDRDEIQALRDGSVELLKIQAVVDENTSEPQAGEDAALSAALGSGWALGKHFDVSVTKLVYGKKSDAEPLSSEPLHNLEKGITMTFSIPPELAAPEGVARTYAVVRVHQEDDGGWEATVLADENGADPSSVTITSDRFSRYAIVYREDAVSSDPIWPGKPMSPGNQGDPATEPAFEPNGSRGSTGSIAAVGDRTPAFGITVVCAGAIALLGIAHRIRKRIS</sequence>
<keyword evidence="2" id="KW-0472">Membrane</keyword>
<dbReference type="RefSeq" id="WP_244411951.1">
    <property type="nucleotide sequence ID" value="NZ_AP025564.1"/>
</dbReference>
<accession>A0ABN6MG68</accession>
<evidence type="ECO:0000256" key="1">
    <source>
        <dbReference type="SAM" id="MobiDB-lite"/>
    </source>
</evidence>
<dbReference type="EMBL" id="AP025564">
    <property type="protein sequence ID" value="BDE95626.1"/>
    <property type="molecule type" value="Genomic_DNA"/>
</dbReference>
<feature type="transmembrane region" description="Helical" evidence="2">
    <location>
        <begin position="1360"/>
        <end position="1377"/>
    </location>
</feature>
<proteinExistence type="predicted"/>
<feature type="region of interest" description="Disordered" evidence="1">
    <location>
        <begin position="1318"/>
        <end position="1351"/>
    </location>
</feature>